<evidence type="ECO:0000313" key="1">
    <source>
        <dbReference type="Proteomes" id="UP000887580"/>
    </source>
</evidence>
<sequence>MSLLLFFLFGVLITIGEADKCCKFYVPPPSTVLVQLKNHNIIGAVPRQSPPSHYSSHLLPPQISTNYQENVRDLNNAENKKQQPAKTSSTSFTPTTSNSQTLFPQAILLPNGTLSRNNTGVETQQQGSKNSNIAQKISTTPSRSSFSNTQSLLQTTTTAVKTNRTQNSQKSVKTTPTISVSEVTHENYNTNQQPNISSKAIPSSSTTKTTASEPTSTLVTTTVFIPGHRDAQKYGNNPYEENSVQNFKAINVILLLPVIANILANVR</sequence>
<name>A0AC35FIC7_9BILA</name>
<dbReference type="WBParaSite" id="PS1159_v2.g17865.t1">
    <property type="protein sequence ID" value="PS1159_v2.g17865.t1"/>
    <property type="gene ID" value="PS1159_v2.g17865"/>
</dbReference>
<accession>A0AC35FIC7</accession>
<organism evidence="1 2">
    <name type="scientific">Panagrolaimus sp. PS1159</name>
    <dbReference type="NCBI Taxonomy" id="55785"/>
    <lineage>
        <taxon>Eukaryota</taxon>
        <taxon>Metazoa</taxon>
        <taxon>Ecdysozoa</taxon>
        <taxon>Nematoda</taxon>
        <taxon>Chromadorea</taxon>
        <taxon>Rhabditida</taxon>
        <taxon>Tylenchina</taxon>
        <taxon>Panagrolaimomorpha</taxon>
        <taxon>Panagrolaimoidea</taxon>
        <taxon>Panagrolaimidae</taxon>
        <taxon>Panagrolaimus</taxon>
    </lineage>
</organism>
<dbReference type="Proteomes" id="UP000887580">
    <property type="component" value="Unplaced"/>
</dbReference>
<evidence type="ECO:0000313" key="2">
    <source>
        <dbReference type="WBParaSite" id="PS1159_v2.g17865.t1"/>
    </source>
</evidence>
<proteinExistence type="predicted"/>
<protein>
    <submittedName>
        <fullName evidence="2">Uncharacterized protein</fullName>
    </submittedName>
</protein>
<reference evidence="2" key="1">
    <citation type="submission" date="2022-11" db="UniProtKB">
        <authorList>
            <consortium name="WormBaseParasite"/>
        </authorList>
    </citation>
    <scope>IDENTIFICATION</scope>
</reference>